<dbReference type="RefSeq" id="WP_057957639.1">
    <property type="nucleotide sequence ID" value="NZ_CP023481.1"/>
</dbReference>
<dbReference type="InterPro" id="IPR006162">
    <property type="entry name" value="Ppantetheine_attach_site"/>
</dbReference>
<dbReference type="EMBL" id="JARRTL010000019">
    <property type="protein sequence ID" value="MEC0486599.1"/>
    <property type="molecule type" value="Genomic_DNA"/>
</dbReference>
<dbReference type="CDD" id="cd05930">
    <property type="entry name" value="A_NRPS"/>
    <property type="match status" value="1"/>
</dbReference>
<dbReference type="FunFam" id="3.30.559.30:FF:000001">
    <property type="entry name" value="Non-ribosomal peptide synthetase"/>
    <property type="match status" value="1"/>
</dbReference>
<evidence type="ECO:0000256" key="3">
    <source>
        <dbReference type="ARBA" id="ARBA00022450"/>
    </source>
</evidence>
<dbReference type="InterPro" id="IPR020806">
    <property type="entry name" value="PKS_PP-bd"/>
</dbReference>
<dbReference type="CDD" id="cd12117">
    <property type="entry name" value="A_NRPS_Srf_like"/>
    <property type="match status" value="1"/>
</dbReference>
<dbReference type="InterPro" id="IPR045851">
    <property type="entry name" value="AMP-bd_C_sf"/>
</dbReference>
<feature type="domain" description="Carrier" evidence="8">
    <location>
        <begin position="3057"/>
        <end position="3132"/>
    </location>
</feature>
<dbReference type="PANTHER" id="PTHR45527:SF1">
    <property type="entry name" value="FATTY ACID SYNTHASE"/>
    <property type="match status" value="1"/>
</dbReference>
<evidence type="ECO:0000313" key="9">
    <source>
        <dbReference type="EMBL" id="KRT92970.1"/>
    </source>
</evidence>
<dbReference type="FunFam" id="2.30.38.10:FF:000001">
    <property type="entry name" value="Non-ribosomal peptide synthetase PvdI"/>
    <property type="match status" value="2"/>
</dbReference>
<dbReference type="Gene3D" id="3.30.559.10">
    <property type="entry name" value="Chloramphenicol acetyltransferase-like domain"/>
    <property type="match status" value="3"/>
</dbReference>
<comment type="cofactor">
    <cofactor evidence="1">
        <name>pantetheine 4'-phosphate</name>
        <dbReference type="ChEBI" id="CHEBI:47942"/>
    </cofactor>
</comment>
<protein>
    <submittedName>
        <fullName evidence="10">Non-ribosomal peptide synthetase</fullName>
    </submittedName>
</protein>
<keyword evidence="7" id="KW-0045">Antibiotic biosynthesis</keyword>
<dbReference type="InterPro" id="IPR009081">
    <property type="entry name" value="PP-bd_ACP"/>
</dbReference>
<dbReference type="GO" id="GO:0044550">
    <property type="term" value="P:secondary metabolite biosynthetic process"/>
    <property type="evidence" value="ECO:0007669"/>
    <property type="project" value="UniProtKB-ARBA"/>
</dbReference>
<evidence type="ECO:0000256" key="1">
    <source>
        <dbReference type="ARBA" id="ARBA00001957"/>
    </source>
</evidence>
<dbReference type="NCBIfam" id="TIGR01733">
    <property type="entry name" value="AA-adenyl-dom"/>
    <property type="match status" value="3"/>
</dbReference>
<dbReference type="PANTHER" id="PTHR45527">
    <property type="entry name" value="NONRIBOSOMAL PEPTIDE SYNTHETASE"/>
    <property type="match status" value="1"/>
</dbReference>
<organism evidence="9 11">
    <name type="scientific">Bacillus glycinifermentans</name>
    <dbReference type="NCBI Taxonomy" id="1664069"/>
    <lineage>
        <taxon>Bacteria</taxon>
        <taxon>Bacillati</taxon>
        <taxon>Bacillota</taxon>
        <taxon>Bacilli</taxon>
        <taxon>Bacillales</taxon>
        <taxon>Bacillaceae</taxon>
        <taxon>Bacillus</taxon>
    </lineage>
</organism>
<dbReference type="GO" id="GO:0043041">
    <property type="term" value="P:amino acid activation for nonribosomal peptide biosynthetic process"/>
    <property type="evidence" value="ECO:0007669"/>
    <property type="project" value="TreeGrafter"/>
</dbReference>
<dbReference type="InterPro" id="IPR023213">
    <property type="entry name" value="CAT-like_dom_sf"/>
</dbReference>
<dbReference type="PROSITE" id="PS50075">
    <property type="entry name" value="CARRIER"/>
    <property type="match status" value="3"/>
</dbReference>
<dbReference type="CDD" id="cd19531">
    <property type="entry name" value="LCL_NRPS-like"/>
    <property type="match status" value="3"/>
</dbReference>
<accession>A0A0T6BNC0</accession>
<evidence type="ECO:0000256" key="4">
    <source>
        <dbReference type="ARBA" id="ARBA00022553"/>
    </source>
</evidence>
<dbReference type="PROSITE" id="PS00455">
    <property type="entry name" value="AMP_BINDING"/>
    <property type="match status" value="3"/>
</dbReference>
<dbReference type="Gene3D" id="3.40.50.980">
    <property type="match status" value="6"/>
</dbReference>
<gene>
    <name evidence="9" type="ORF">AB447_220780</name>
    <name evidence="10" type="ORF">P8828_17595</name>
</gene>
<dbReference type="FunFam" id="1.10.1200.10:FF:000005">
    <property type="entry name" value="Nonribosomal peptide synthetase 1"/>
    <property type="match status" value="3"/>
</dbReference>
<dbReference type="Pfam" id="PF00668">
    <property type="entry name" value="Condensation"/>
    <property type="match status" value="3"/>
</dbReference>
<reference evidence="9" key="2">
    <citation type="submission" date="2015-10" db="EMBL/GenBank/DDBJ databases">
        <authorList>
            <person name="Gilbert D.G."/>
        </authorList>
    </citation>
    <scope>NUCLEOTIDE SEQUENCE</scope>
    <source>
        <strain evidence="9">GO-13</strain>
    </source>
</reference>
<name>A0A0T6BNC0_9BACI</name>
<dbReference type="InterPro" id="IPR020845">
    <property type="entry name" value="AMP-binding_CS"/>
</dbReference>
<dbReference type="InterPro" id="IPR036736">
    <property type="entry name" value="ACP-like_sf"/>
</dbReference>
<dbReference type="Pfam" id="PF13193">
    <property type="entry name" value="AMP-binding_C"/>
    <property type="match status" value="3"/>
</dbReference>
<dbReference type="FunFam" id="3.30.300.30:FF:000010">
    <property type="entry name" value="Enterobactin synthetase component F"/>
    <property type="match status" value="3"/>
</dbReference>
<dbReference type="Gene3D" id="1.10.1200.10">
    <property type="entry name" value="ACP-like"/>
    <property type="match status" value="3"/>
</dbReference>
<dbReference type="Gene3D" id="2.30.38.10">
    <property type="entry name" value="Luciferase, Domain 3"/>
    <property type="match status" value="3"/>
</dbReference>
<keyword evidence="4" id="KW-0597">Phosphoprotein</keyword>
<dbReference type="FunFam" id="3.40.50.980:FF:000001">
    <property type="entry name" value="Non-ribosomal peptide synthetase"/>
    <property type="match status" value="3"/>
</dbReference>
<dbReference type="OrthoDB" id="9765680at2"/>
<dbReference type="EMBL" id="LECW02000024">
    <property type="protein sequence ID" value="KRT92970.1"/>
    <property type="molecule type" value="Genomic_DNA"/>
</dbReference>
<dbReference type="InterPro" id="IPR025110">
    <property type="entry name" value="AMP-bd_C"/>
</dbReference>
<dbReference type="FunFam" id="3.40.50.980:FF:000002">
    <property type="entry name" value="Enterobactin synthetase component F"/>
    <property type="match status" value="1"/>
</dbReference>
<keyword evidence="12" id="KW-1185">Reference proteome</keyword>
<dbReference type="FunFam" id="3.40.50.12780:FF:000012">
    <property type="entry name" value="Non-ribosomal peptide synthetase"/>
    <property type="match status" value="3"/>
</dbReference>
<evidence type="ECO:0000256" key="6">
    <source>
        <dbReference type="ARBA" id="ARBA00022737"/>
    </source>
</evidence>
<dbReference type="GO" id="GO:0005829">
    <property type="term" value="C:cytosol"/>
    <property type="evidence" value="ECO:0007669"/>
    <property type="project" value="TreeGrafter"/>
</dbReference>
<evidence type="ECO:0000313" key="11">
    <source>
        <dbReference type="Proteomes" id="UP000036168"/>
    </source>
</evidence>
<sequence length="3152" mass="355662">MPIDWSKYGVIEEHPNERVPERIEPVPLQDVYALSSAQKRMYVLQQLDLTSTAYNMPRIFIIEGMLEHGRLEKAFSDLISRHESLRTRFFLKGGAPVQQVLQDVPFTVSFTNGTEGEAEHWAQSFIQPFDLHEAPLLRVKVMSLSDERHLLAIDLHHIIADGVTVNLLIRELLALYQEKELAPLPFQYKDFAVWQNARMKNEAYAKQEEYWLELLADELPVLELPLDKPHPAVQSFAGDSVETAADLKLKRKLELLARENGATLYMVLLAAYQTLLARYSGQDDIVVGSPIAGRPHADLEMVAGMFVNTLAMRGYPQIDKTFRIFLKEIRETVLEAFEHQEVQFEGIVEKLGIPRDVNRNPVFDTMFALQHKEEEPVQDSLTFRSYEVKHMAAKFDILLQAEEQSDGLRFIWEYRTALFERETVERFADHWLQLLRQITDDPDMRLGEIDLLSDSEKQQLLVTCNGTKADYPKDKTVHQLFEEQVKRTPDHIAAVFEDRKLTYQELNSRANQLARMLRRAGVKAEQPVALITERSLEMIVGIFAILKAGGAYVPIDPEYPEDRIRYMLEDSGTQMILASKAAQLPSTDSKTVFLIDDAAAAQYDSSNMEHAAAPEQLAYIMYTSGTTGRPKGVMVEHRNIVHLTTNRAYIPFAEIGRLAQTGAVSFDASVFEVFGTLLNGGTVYPVSKEILLDSTRMNLFLKNNGIMTMWLTSPLFNRHAQENSAMFAGLRHLIVGGDVLSVKHIHKVKRSYPELVLWNGYGPTENTTFSTCYQIQEESEIIPIGRPISHSSAYIVNSKGRLQPVGVPGELCLGGAGLARGYVNQPELTEEMFVSNPHAPGERMYKTGDVARWLPDGNIEYLGRFDQQVKVRGHRVELGEIESRLLEHECIQAAAVTVRDNGAGDKELCAYYVAMQAVKAEQLHHHVAAVLPSYMVPDFFTEIPSLPLTANGKLDRQALPEPDRATAADSYVEPATKTEAQLAGIWQEILGVERVGATDHFFKLGGHSLKAMSLISRIHQDMESDMRLREVFSHPTVRELASWIDRNERTSRYARIEPAPQQEEYPVSSAQKRMYVLQQLDPKATAYNMPAFIMLEGELDYNRLEQAFRKLIQRHESLRTQFVLREGIPVQQVLTDVPFMMAYESETEKKARVWVQSFVQPFDLGKAPLLRAGVMPVSDKQNVLAIDMHHIIADGVTVNLLVNELCMMYEGADLEPLSIHYKDFAVWQNARIQSGDYATQEAYWREQLGGELPVLQLPADKPRPAMQSFAGDVVEATAGPELKRKLEQAAQESDTTLYIVLLAAYQTLLSRYSGQDDIIVGSPVAGRPHTDLEKIAGMFVNTLALRGNPAGNKTFRTFTKEMKETVLSAFENQDVQFEALVDMLGVRRDVNRNPVFDAMFALQNTDNPELTLDGLTLRPYEQQHTMAKFDVSLLAKENGDTLQFTWEYSTELFERETVERWTGHWLQLLGQITDNPDIRLGEIDVLTKAEKDQLLFSFNDTKAEYPRDKTIHQLFEEQTERTPRHTAVLYEGGQMTYQELNARANRLARILRNKGVKPDHIVGLMVRRSVEMLVGILGILKAGGAYLPIDPDYPEERIRFMLEDSQTRLLLRQPDGKAPISFNGKSIILDETEELSGIEPNLPPAAKANDLAYLIYTSGSTGKPKGVMVEHHSVINRLHWMQKCYPLRAHDVILQKTQFSFDVSVWELLWWGEVGAKVCLLPPGGEKDPKVLFQTIAQHGVTTIHFVPSMLSAFLDALEDENRVEQIRSVRRVFASGEALPAALVERFQRLVSRKIGADLINMYGPTEATVEVSHYKCSKTEAVTTVPIGKPIDNLQLSIVSPYQAMQPIGVAGELCISGAGLARGYLNRPELTAEKFVNHPFMTDVRMYKTGDLARWLPDGNIEYLGRADQQVKIRGYRVELGEIEHRLLEHKAVKEAVVTAQEDANGDKALSAYFVAKQPLAAEELRVHVASELPSYMVPAFFTSLPSMPLTANGKLNRKALPEPDRVSARPEYVKPATETEERLALLWQKVLGLKRAGAADHFFESGGHSLKAMTLVSRIHRELGADIHLRDIFRHPTVRELAKWIETNQNTSSHASIEPAPQQETYAVSSAQKRMYVLQQLDPHATAYNMPAVLVLEGDLDRKRLENAFQCLIERHESLRTRFILADGEPVQQVMKKAPLAVAYAGGTEEEAEQWAQSFVQPFDLRTAPLLRVGVMTISAVRHLLAIDMHHIIADGVTISNFINEFSRLYDGAVLDPLKIQYKDFAVWQNARMESEAYRKKEGYWIEQLGGELPLLQLPADKPRPPVQSFSGDVLTVTVEGEQKLKLERLARENGATLYMVLLAAYQTLLSHYTRQDDIIVGSPISGRLHADLENVAGMFANTLALRGYPKGEKTFKRFLKEIRETALEAFEHQEVPFEVLIEKLGVHRDINRNPIFDAMFALQNMENAELKMDGLTLRPYELKYKTAKFDLTMHAEEKGEELQFTWEYSTALFERETVERWAGHWLRLLKQVTENPDVRLGEIDLLTETEKDQLFKTFNSTKADYPENKTIQQLFEEQAERTPDHIAIAFKDRTLTYRELNKRANRLAHALRRRGVQPNDVIGLMMERSPDMIIGILGILKSGAAFVPVDPDYPAQRIRLMIEDSSASIFVAQSHLAERLPSAVTMIEADSSAMRNESEDNPAAVNEPEHFFYVIYTSGTTGKPKGVMLNHRNFVNLIHFQLTKTDVDFSHAVLQYATFNFDASYHEIFSTLLSGGRLQLITKEQRTDVNELLGIIEDNRIQVLFLPPSFLKFVFQNKDYAERFPACVRHIACAGEQLVVTAEMKKALCEKQITLHNYYGPSETHVVTTLTMKPGDLIDDFPAIGKPISNTRIYLLNDSKKPVPIGVDGELYIAGDSVGPGYMNQAQLTAEKFEADPFHSGGSMYQTGDLARWLPDGNIKYIGRIDHQIKIRGYRIELDEIEQRLLAHEAVKEAAVIVRADAAGDKTLCAYYTAKLPVGTDELRGHLASALPAYMLPSFLTELERMPVTANGKLNRKALPEPKHLAGATYVEPSTATEAQLAVLWQETLGLDRVGADDHFFELGGHSLKAMNLVARIHQELDTEVPLRELFRHPTVRELAAWIEANGSASPYAAIQPAPRNIKRKGD</sequence>
<evidence type="ECO:0000313" key="12">
    <source>
        <dbReference type="Proteomes" id="UP001341297"/>
    </source>
</evidence>
<dbReference type="Pfam" id="PF00501">
    <property type="entry name" value="AMP-binding"/>
    <property type="match status" value="3"/>
</dbReference>
<keyword evidence="3" id="KW-0596">Phosphopantetheine</keyword>
<evidence type="ECO:0000256" key="7">
    <source>
        <dbReference type="ARBA" id="ARBA00023194"/>
    </source>
</evidence>
<dbReference type="SUPFAM" id="SSF52777">
    <property type="entry name" value="CoA-dependent acyltransferases"/>
    <property type="match status" value="6"/>
</dbReference>
<dbReference type="Pfam" id="PF00550">
    <property type="entry name" value="PP-binding"/>
    <property type="match status" value="3"/>
</dbReference>
<proteinExistence type="inferred from homology"/>
<dbReference type="GO" id="GO:0016874">
    <property type="term" value="F:ligase activity"/>
    <property type="evidence" value="ECO:0007669"/>
    <property type="project" value="UniProtKB-KW"/>
</dbReference>
<dbReference type="InterPro" id="IPR000873">
    <property type="entry name" value="AMP-dep_synth/lig_dom"/>
</dbReference>
<comment type="caution">
    <text evidence="9">The sequence shown here is derived from an EMBL/GenBank/DDBJ whole genome shotgun (WGS) entry which is preliminary data.</text>
</comment>
<dbReference type="Gene3D" id="3.30.300.30">
    <property type="match status" value="3"/>
</dbReference>
<comment type="similarity">
    <text evidence="2">Belongs to the ATP-dependent AMP-binding enzyme family.</text>
</comment>
<dbReference type="Proteomes" id="UP000036168">
    <property type="component" value="Unassembled WGS sequence"/>
</dbReference>
<dbReference type="GO" id="GO:0031177">
    <property type="term" value="F:phosphopantetheine binding"/>
    <property type="evidence" value="ECO:0007669"/>
    <property type="project" value="InterPro"/>
</dbReference>
<dbReference type="SUPFAM" id="SSF56801">
    <property type="entry name" value="Acetyl-CoA synthetase-like"/>
    <property type="match status" value="3"/>
</dbReference>
<reference evidence="10 12" key="3">
    <citation type="submission" date="2023-03" db="EMBL/GenBank/DDBJ databases">
        <title>Agriculturally important microbes genome sequencing.</title>
        <authorList>
            <person name="Dunlap C."/>
        </authorList>
    </citation>
    <scope>NUCLEOTIDE SEQUENCE [LARGE SCALE GENOMIC DNA]</scope>
    <source>
        <strain evidence="10 12">CBP-3203</strain>
    </source>
</reference>
<dbReference type="GO" id="GO:0008610">
    <property type="term" value="P:lipid biosynthetic process"/>
    <property type="evidence" value="ECO:0007669"/>
    <property type="project" value="UniProtKB-ARBA"/>
</dbReference>
<evidence type="ECO:0000259" key="8">
    <source>
        <dbReference type="PROSITE" id="PS50075"/>
    </source>
</evidence>
<dbReference type="SMART" id="SM00823">
    <property type="entry name" value="PKS_PP"/>
    <property type="match status" value="3"/>
</dbReference>
<dbReference type="NCBIfam" id="NF003417">
    <property type="entry name" value="PRK04813.1"/>
    <property type="match status" value="3"/>
</dbReference>
<evidence type="ECO:0000256" key="2">
    <source>
        <dbReference type="ARBA" id="ARBA00006432"/>
    </source>
</evidence>
<dbReference type="InterPro" id="IPR010071">
    <property type="entry name" value="AA_adenyl_dom"/>
</dbReference>
<dbReference type="Gene3D" id="3.30.559.30">
    <property type="entry name" value="Nonribosomal peptide synthetase, condensation domain"/>
    <property type="match status" value="3"/>
</dbReference>
<evidence type="ECO:0000256" key="5">
    <source>
        <dbReference type="ARBA" id="ARBA00022598"/>
    </source>
</evidence>
<dbReference type="GO" id="GO:0017000">
    <property type="term" value="P:antibiotic biosynthetic process"/>
    <property type="evidence" value="ECO:0007669"/>
    <property type="project" value="UniProtKB-KW"/>
</dbReference>
<keyword evidence="6" id="KW-0677">Repeat</keyword>
<feature type="domain" description="Carrier" evidence="8">
    <location>
        <begin position="2018"/>
        <end position="2093"/>
    </location>
</feature>
<dbReference type="Proteomes" id="UP001341297">
    <property type="component" value="Unassembled WGS sequence"/>
</dbReference>
<reference evidence="9 11" key="1">
    <citation type="journal article" date="2015" name="Int. J. Syst. Evol. Microbiol.">
        <title>Bacillus glycinifermentans sp. nov., isolated from fermented soybean paste.</title>
        <authorList>
            <person name="Kim S.J."/>
            <person name="Dunlap C.A."/>
            <person name="Kwon S.W."/>
            <person name="Rooney A.P."/>
        </authorList>
    </citation>
    <scope>NUCLEOTIDE SEQUENCE [LARGE SCALE GENOMIC DNA]</scope>
    <source>
        <strain evidence="9 11">GO-13</strain>
    </source>
</reference>
<feature type="domain" description="Carrier" evidence="8">
    <location>
        <begin position="973"/>
        <end position="1048"/>
    </location>
</feature>
<dbReference type="SUPFAM" id="SSF47336">
    <property type="entry name" value="ACP-like"/>
    <property type="match status" value="3"/>
</dbReference>
<dbReference type="InterPro" id="IPR001242">
    <property type="entry name" value="Condensation_dom"/>
</dbReference>
<dbReference type="PROSITE" id="PS00012">
    <property type="entry name" value="PHOSPHOPANTETHEINE"/>
    <property type="match status" value="2"/>
</dbReference>
<keyword evidence="5" id="KW-0436">Ligase</keyword>
<evidence type="ECO:0000313" key="10">
    <source>
        <dbReference type="EMBL" id="MEC0486599.1"/>
    </source>
</evidence>